<reference evidence="1 2" key="1">
    <citation type="journal article" date="2021" name="Nat. Commun.">
        <title>Genetic determinants of endophytism in the Arabidopsis root mycobiome.</title>
        <authorList>
            <person name="Mesny F."/>
            <person name="Miyauchi S."/>
            <person name="Thiergart T."/>
            <person name="Pickel B."/>
            <person name="Atanasova L."/>
            <person name="Karlsson M."/>
            <person name="Huettel B."/>
            <person name="Barry K.W."/>
            <person name="Haridas S."/>
            <person name="Chen C."/>
            <person name="Bauer D."/>
            <person name="Andreopoulos W."/>
            <person name="Pangilinan J."/>
            <person name="LaButti K."/>
            <person name="Riley R."/>
            <person name="Lipzen A."/>
            <person name="Clum A."/>
            <person name="Drula E."/>
            <person name="Henrissat B."/>
            <person name="Kohler A."/>
            <person name="Grigoriev I.V."/>
            <person name="Martin F.M."/>
            <person name="Hacquard S."/>
        </authorList>
    </citation>
    <scope>NUCLEOTIDE SEQUENCE [LARGE SCALE GENOMIC DNA]</scope>
    <source>
        <strain evidence="1 2">MPI-SDFR-AT-0079</strain>
    </source>
</reference>
<dbReference type="Proteomes" id="UP000724584">
    <property type="component" value="Unassembled WGS sequence"/>
</dbReference>
<accession>A0ACB7PNR8</accession>
<comment type="caution">
    <text evidence="1">The sequence shown here is derived from an EMBL/GenBank/DDBJ whole genome shotgun (WGS) entry which is preliminary data.</text>
</comment>
<protein>
    <submittedName>
        <fullName evidence="1">Isochorismatase-like protein</fullName>
    </submittedName>
</protein>
<keyword evidence="2" id="KW-1185">Reference proteome</keyword>
<dbReference type="EMBL" id="JAGIZQ010000001">
    <property type="protein sequence ID" value="KAH6650520.1"/>
    <property type="molecule type" value="Genomic_DNA"/>
</dbReference>
<evidence type="ECO:0000313" key="2">
    <source>
        <dbReference type="Proteomes" id="UP000724584"/>
    </source>
</evidence>
<sequence>MADPAFRPALLVVDMQEDFCPPNGSLAVAEGRDITPLINTLLALPSTTLPLKIATKDWHPPNHISFAINHHDPPKQPFTDTTTITNPSNPSETYTTRLWPAHCIQHTPGANLIPELDTTRLTHTIEKGTDPRVEMYSAFYTPLTSPRVSDSGLTTLLREAGTTHVYVVGLAADYCVRSTAADAAREGFVAVVIEEATRAVDPAGWAACKGEMEAEGVRVVGWEGEEVRRLFRGNE</sequence>
<proteinExistence type="predicted"/>
<name>A0ACB7PNR8_9PEZI</name>
<organism evidence="1 2">
    <name type="scientific">Chaetomium tenue</name>
    <dbReference type="NCBI Taxonomy" id="1854479"/>
    <lineage>
        <taxon>Eukaryota</taxon>
        <taxon>Fungi</taxon>
        <taxon>Dikarya</taxon>
        <taxon>Ascomycota</taxon>
        <taxon>Pezizomycotina</taxon>
        <taxon>Sordariomycetes</taxon>
        <taxon>Sordariomycetidae</taxon>
        <taxon>Sordariales</taxon>
        <taxon>Chaetomiaceae</taxon>
        <taxon>Chaetomium</taxon>
    </lineage>
</organism>
<evidence type="ECO:0000313" key="1">
    <source>
        <dbReference type="EMBL" id="KAH6650520.1"/>
    </source>
</evidence>
<gene>
    <name evidence="1" type="ORF">F5144DRAFT_637438</name>
</gene>